<evidence type="ECO:0000313" key="2">
    <source>
        <dbReference type="EMBL" id="CAG8642047.1"/>
    </source>
</evidence>
<feature type="compositionally biased region" description="Basic and acidic residues" evidence="1">
    <location>
        <begin position="10"/>
        <end position="20"/>
    </location>
</feature>
<gene>
    <name evidence="2" type="ORF">DERYTH_LOCUS9711</name>
</gene>
<proteinExistence type="predicted"/>
<dbReference type="OrthoDB" id="2489873at2759"/>
<sequence>MNPIKTKGQIKKEKDREWQKSNRTDVKFHKIEKIKTKQHMRALCKKQKLKKTIYYFSKDEQAKTADISFRVLELNEEFGKSNKTYSDWPQIVDKHCKKCFI</sequence>
<comment type="caution">
    <text evidence="2">The sequence shown here is derived from an EMBL/GenBank/DDBJ whole genome shotgun (WGS) entry which is preliminary data.</text>
</comment>
<name>A0A9N9DNA2_9GLOM</name>
<keyword evidence="3" id="KW-1185">Reference proteome</keyword>
<protein>
    <submittedName>
        <fullName evidence="2">14882_t:CDS:1</fullName>
    </submittedName>
</protein>
<accession>A0A9N9DNA2</accession>
<evidence type="ECO:0000313" key="3">
    <source>
        <dbReference type="Proteomes" id="UP000789405"/>
    </source>
</evidence>
<dbReference type="Proteomes" id="UP000789405">
    <property type="component" value="Unassembled WGS sequence"/>
</dbReference>
<feature type="region of interest" description="Disordered" evidence="1">
    <location>
        <begin position="1"/>
        <end position="20"/>
    </location>
</feature>
<organism evidence="2 3">
    <name type="scientific">Dentiscutata erythropus</name>
    <dbReference type="NCBI Taxonomy" id="1348616"/>
    <lineage>
        <taxon>Eukaryota</taxon>
        <taxon>Fungi</taxon>
        <taxon>Fungi incertae sedis</taxon>
        <taxon>Mucoromycota</taxon>
        <taxon>Glomeromycotina</taxon>
        <taxon>Glomeromycetes</taxon>
        <taxon>Diversisporales</taxon>
        <taxon>Gigasporaceae</taxon>
        <taxon>Dentiscutata</taxon>
    </lineage>
</organism>
<evidence type="ECO:0000256" key="1">
    <source>
        <dbReference type="SAM" id="MobiDB-lite"/>
    </source>
</evidence>
<reference evidence="2" key="1">
    <citation type="submission" date="2021-06" db="EMBL/GenBank/DDBJ databases">
        <authorList>
            <person name="Kallberg Y."/>
            <person name="Tangrot J."/>
            <person name="Rosling A."/>
        </authorList>
    </citation>
    <scope>NUCLEOTIDE SEQUENCE</scope>
    <source>
        <strain evidence="2">MA453B</strain>
    </source>
</reference>
<dbReference type="EMBL" id="CAJVPY010005394">
    <property type="protein sequence ID" value="CAG8642047.1"/>
    <property type="molecule type" value="Genomic_DNA"/>
</dbReference>
<dbReference type="AlphaFoldDB" id="A0A9N9DNA2"/>